<dbReference type="RefSeq" id="XP_021572146.1">
    <property type="nucleotide sequence ID" value="XM_021716471.1"/>
</dbReference>
<reference evidence="3" key="1">
    <citation type="submission" date="2025-08" db="UniProtKB">
        <authorList>
            <consortium name="RefSeq"/>
        </authorList>
    </citation>
    <scope>IDENTIFICATION</scope>
</reference>
<dbReference type="GeneID" id="103268891"/>
<dbReference type="KEGG" id="csyr:103268891"/>
<evidence type="ECO:0000313" key="3">
    <source>
        <dbReference type="RefSeq" id="XP_021572146.1"/>
    </source>
</evidence>
<evidence type="ECO:0000256" key="1">
    <source>
        <dbReference type="SAM" id="MobiDB-lite"/>
    </source>
</evidence>
<organism evidence="2 3">
    <name type="scientific">Carlito syrichta</name>
    <name type="common">Philippine tarsier</name>
    <name type="synonym">Tarsius syrichta</name>
    <dbReference type="NCBI Taxonomy" id="1868482"/>
    <lineage>
        <taxon>Eukaryota</taxon>
        <taxon>Metazoa</taxon>
        <taxon>Chordata</taxon>
        <taxon>Craniata</taxon>
        <taxon>Vertebrata</taxon>
        <taxon>Euteleostomi</taxon>
        <taxon>Mammalia</taxon>
        <taxon>Eutheria</taxon>
        <taxon>Euarchontoglires</taxon>
        <taxon>Primates</taxon>
        <taxon>Haplorrhini</taxon>
        <taxon>Tarsiiformes</taxon>
        <taxon>Tarsiidae</taxon>
        <taxon>Carlito</taxon>
    </lineage>
</organism>
<dbReference type="AlphaFoldDB" id="A0A3Q0E9A8"/>
<gene>
    <name evidence="3" type="primary">LOC103268891</name>
</gene>
<proteinExistence type="predicted"/>
<dbReference type="Proteomes" id="UP000189704">
    <property type="component" value="Unplaced"/>
</dbReference>
<name>A0A3Q0E9A8_CARSF</name>
<sequence>MVDLTSTPGGLLDPHNRAPEEKEERFSRPENLRARPERETFLEKQRQIERDRKERDTERKRNRDRDTEGDRVTQRETEKQRDRKRK</sequence>
<protein>
    <submittedName>
        <fullName evidence="3">Negative elongation factor E-like</fullName>
    </submittedName>
</protein>
<accession>A0A3Q0E9A8</accession>
<keyword evidence="2" id="KW-1185">Reference proteome</keyword>
<feature type="compositionally biased region" description="Basic and acidic residues" evidence="1">
    <location>
        <begin position="14"/>
        <end position="86"/>
    </location>
</feature>
<feature type="non-terminal residue" evidence="3">
    <location>
        <position position="86"/>
    </location>
</feature>
<feature type="region of interest" description="Disordered" evidence="1">
    <location>
        <begin position="1"/>
        <end position="86"/>
    </location>
</feature>
<evidence type="ECO:0000313" key="2">
    <source>
        <dbReference type="Proteomes" id="UP000189704"/>
    </source>
</evidence>